<dbReference type="Proteomes" id="UP001055879">
    <property type="component" value="Linkage Group LG14"/>
</dbReference>
<evidence type="ECO:0000313" key="1">
    <source>
        <dbReference type="EMBL" id="KAI3677638.1"/>
    </source>
</evidence>
<proteinExistence type="predicted"/>
<sequence length="369" mass="40487">MGGNEKSVQLKLFVDRQKRKVVFAEAEKDFVDILFSFFTLPMGTIARLSTKMGNMKLGSLSSLYKSVMNLDVEHFCTYACKDLLLNPSNVSSSIFHKLKVNLHDTNPIGASISGSHDDGVFVKNGTSFIITDDLKFSNLLNLSLLTNNPLTNLVFGGRELCLRSSLSCSTNSTSSNSAFMSKISSQPRTMKILVQKSKKKVLCAQVDDSFVELLFSFLIFRLGVVRHLTMDNSSPAGIHNLLNSVLSLGEGKYLKSEDVESILLGPKLVLSDLHVINSPLTSDVNIRSVGFLKEQATFIVSDDLQVTVSTSISMISKFNKDGIPVGDMEVVEVSVGEPEALLMLKDFLTSTSVLTDCLTVFTKKRKVES</sequence>
<protein>
    <submittedName>
        <fullName evidence="1">Uncharacterized protein</fullName>
    </submittedName>
</protein>
<reference evidence="2" key="1">
    <citation type="journal article" date="2022" name="Mol. Ecol. Resour.">
        <title>The genomes of chicory, endive, great burdock and yacon provide insights into Asteraceae palaeo-polyploidization history and plant inulin production.</title>
        <authorList>
            <person name="Fan W."/>
            <person name="Wang S."/>
            <person name="Wang H."/>
            <person name="Wang A."/>
            <person name="Jiang F."/>
            <person name="Liu H."/>
            <person name="Zhao H."/>
            <person name="Xu D."/>
            <person name="Zhang Y."/>
        </authorList>
    </citation>
    <scope>NUCLEOTIDE SEQUENCE [LARGE SCALE GENOMIC DNA]</scope>
    <source>
        <strain evidence="2">cv. Niubang</strain>
    </source>
</reference>
<organism evidence="1 2">
    <name type="scientific">Arctium lappa</name>
    <name type="common">Greater burdock</name>
    <name type="synonym">Lappa major</name>
    <dbReference type="NCBI Taxonomy" id="4217"/>
    <lineage>
        <taxon>Eukaryota</taxon>
        <taxon>Viridiplantae</taxon>
        <taxon>Streptophyta</taxon>
        <taxon>Embryophyta</taxon>
        <taxon>Tracheophyta</taxon>
        <taxon>Spermatophyta</taxon>
        <taxon>Magnoliopsida</taxon>
        <taxon>eudicotyledons</taxon>
        <taxon>Gunneridae</taxon>
        <taxon>Pentapetalae</taxon>
        <taxon>asterids</taxon>
        <taxon>campanulids</taxon>
        <taxon>Asterales</taxon>
        <taxon>Asteraceae</taxon>
        <taxon>Carduoideae</taxon>
        <taxon>Cardueae</taxon>
        <taxon>Arctiinae</taxon>
        <taxon>Arctium</taxon>
    </lineage>
</organism>
<comment type="caution">
    <text evidence="1">The sequence shown here is derived from an EMBL/GenBank/DDBJ whole genome shotgun (WGS) entry which is preliminary data.</text>
</comment>
<evidence type="ECO:0000313" key="2">
    <source>
        <dbReference type="Proteomes" id="UP001055879"/>
    </source>
</evidence>
<dbReference type="EMBL" id="CM042060">
    <property type="protein sequence ID" value="KAI3677638.1"/>
    <property type="molecule type" value="Genomic_DNA"/>
</dbReference>
<name>A0ACB8Y307_ARCLA</name>
<gene>
    <name evidence="1" type="ORF">L6452_36904</name>
</gene>
<accession>A0ACB8Y307</accession>
<reference evidence="1 2" key="2">
    <citation type="journal article" date="2022" name="Mol. Ecol. Resour.">
        <title>The genomes of chicory, endive, great burdock and yacon provide insights into Asteraceae paleo-polyploidization history and plant inulin production.</title>
        <authorList>
            <person name="Fan W."/>
            <person name="Wang S."/>
            <person name="Wang H."/>
            <person name="Wang A."/>
            <person name="Jiang F."/>
            <person name="Liu H."/>
            <person name="Zhao H."/>
            <person name="Xu D."/>
            <person name="Zhang Y."/>
        </authorList>
    </citation>
    <scope>NUCLEOTIDE SEQUENCE [LARGE SCALE GENOMIC DNA]</scope>
    <source>
        <strain evidence="2">cv. Niubang</strain>
    </source>
</reference>
<keyword evidence="2" id="KW-1185">Reference proteome</keyword>